<sequence>MDFISLSLYLSLQLCFHFIFHSSLAGLKGLRVKGRLKALG</sequence>
<gene>
    <name evidence="1" type="ORF">A45J_2067</name>
</gene>
<dbReference type="EMBL" id="BLAB01000001">
    <property type="protein sequence ID" value="GER94306.1"/>
    <property type="molecule type" value="Genomic_DNA"/>
</dbReference>
<comment type="caution">
    <text evidence="1">The sequence shown here is derived from an EMBL/GenBank/DDBJ whole genome shotgun (WGS) entry which is preliminary data.</text>
</comment>
<dbReference type="AlphaFoldDB" id="A0A5J4L9S8"/>
<accession>A0A5J4L9S8</accession>
<protein>
    <submittedName>
        <fullName evidence="1">Uncharacterized protein</fullName>
    </submittedName>
</protein>
<reference evidence="1" key="1">
    <citation type="submission" date="2019-10" db="EMBL/GenBank/DDBJ databases">
        <title>Metagenomic sequencing of thiosulfate-disproportionating enrichment culture.</title>
        <authorList>
            <person name="Umezawa K."/>
            <person name="Kojima H."/>
            <person name="Fukui M."/>
        </authorList>
    </citation>
    <scope>NUCLEOTIDE SEQUENCE</scope>
    <source>
        <strain evidence="1">45J</strain>
    </source>
</reference>
<evidence type="ECO:0000313" key="1">
    <source>
        <dbReference type="EMBL" id="GER94306.1"/>
    </source>
</evidence>
<proteinExistence type="predicted"/>
<organism evidence="1">
    <name type="scientific">hot springs metagenome</name>
    <dbReference type="NCBI Taxonomy" id="433727"/>
    <lineage>
        <taxon>unclassified sequences</taxon>
        <taxon>metagenomes</taxon>
        <taxon>ecological metagenomes</taxon>
    </lineage>
</organism>
<name>A0A5J4L9S8_9ZZZZ</name>